<name>A0A437M1M1_9PROT</name>
<evidence type="ECO:0000313" key="2">
    <source>
        <dbReference type="Proteomes" id="UP000282957"/>
    </source>
</evidence>
<organism evidence="1 2">
    <name type="scientific">Rhodovarius crocodyli</name>
    <dbReference type="NCBI Taxonomy" id="1979269"/>
    <lineage>
        <taxon>Bacteria</taxon>
        <taxon>Pseudomonadati</taxon>
        <taxon>Pseudomonadota</taxon>
        <taxon>Alphaproteobacteria</taxon>
        <taxon>Acetobacterales</taxon>
        <taxon>Roseomonadaceae</taxon>
        <taxon>Rhodovarius</taxon>
    </lineage>
</organism>
<keyword evidence="2" id="KW-1185">Reference proteome</keyword>
<gene>
    <name evidence="1" type="ORF">EOD42_22630</name>
</gene>
<evidence type="ECO:0000313" key="1">
    <source>
        <dbReference type="EMBL" id="RVT91455.1"/>
    </source>
</evidence>
<proteinExistence type="predicted"/>
<accession>A0A437M1M1</accession>
<reference evidence="1 2" key="1">
    <citation type="submission" date="2019-01" db="EMBL/GenBank/DDBJ databases">
        <authorList>
            <person name="Chen W.-M."/>
        </authorList>
    </citation>
    <scope>NUCLEOTIDE SEQUENCE [LARGE SCALE GENOMIC DNA]</scope>
    <source>
        <strain evidence="1 2">CCP-6</strain>
    </source>
</reference>
<dbReference type="AlphaFoldDB" id="A0A437M1M1"/>
<dbReference type="EMBL" id="SACL01000011">
    <property type="protein sequence ID" value="RVT91455.1"/>
    <property type="molecule type" value="Genomic_DNA"/>
</dbReference>
<dbReference type="RefSeq" id="WP_127789873.1">
    <property type="nucleotide sequence ID" value="NZ_SACL01000011.1"/>
</dbReference>
<protein>
    <submittedName>
        <fullName evidence="1">Uncharacterized protein</fullName>
    </submittedName>
</protein>
<comment type="caution">
    <text evidence="1">The sequence shown here is derived from an EMBL/GenBank/DDBJ whole genome shotgun (WGS) entry which is preliminary data.</text>
</comment>
<dbReference type="Proteomes" id="UP000282957">
    <property type="component" value="Unassembled WGS sequence"/>
</dbReference>
<sequence>MTEAPFQPNSPTSQAAAYAIETDTNRLRRLVGDYIRRCGALGCTDEEGQNALGLSGNTYRPRRVELFDKGSVQRTDRFRLTAAGRRAVVWVAC</sequence>